<comment type="caution">
    <text evidence="1">The sequence shown here is derived from an EMBL/GenBank/DDBJ whole genome shotgun (WGS) entry which is preliminary data.</text>
</comment>
<accession>A0A2U2I788</accession>
<dbReference type="EMBL" id="PXWF02000019">
    <property type="protein sequence ID" value="PWF55580.1"/>
    <property type="molecule type" value="Genomic_DNA"/>
</dbReference>
<keyword evidence="2" id="KW-1185">Reference proteome</keyword>
<proteinExistence type="predicted"/>
<dbReference type="Proteomes" id="UP000241421">
    <property type="component" value="Unassembled WGS sequence"/>
</dbReference>
<dbReference type="AlphaFoldDB" id="A0A2U2I788"/>
<protein>
    <submittedName>
        <fullName evidence="1">Uncharacterized protein</fullName>
    </submittedName>
</protein>
<organism evidence="1 2">
    <name type="scientific">Massilia glaciei</name>
    <dbReference type="NCBI Taxonomy" id="1524097"/>
    <lineage>
        <taxon>Bacteria</taxon>
        <taxon>Pseudomonadati</taxon>
        <taxon>Pseudomonadota</taxon>
        <taxon>Betaproteobacteria</taxon>
        <taxon>Burkholderiales</taxon>
        <taxon>Oxalobacteraceae</taxon>
        <taxon>Telluria group</taxon>
        <taxon>Massilia</taxon>
    </lineage>
</organism>
<reference evidence="1 2" key="1">
    <citation type="submission" date="2018-04" db="EMBL/GenBank/DDBJ databases">
        <title>Massilia violaceinigra sp. nov., a novel purple-pigmented bacterium isolated from Tianshan glacier, Xinjiang, China.</title>
        <authorList>
            <person name="Wang H."/>
        </authorList>
    </citation>
    <scope>NUCLEOTIDE SEQUENCE [LARGE SCALE GENOMIC DNA]</scope>
    <source>
        <strain evidence="1 2">B448-2</strain>
    </source>
</reference>
<evidence type="ECO:0000313" key="1">
    <source>
        <dbReference type="EMBL" id="PWF55580.1"/>
    </source>
</evidence>
<sequence length="77" mass="8512">MTVFLLSLALLSALFVMFQPLLTGLGRAFMLMLNPRLSKEELAARAHMRDAEMLQRMINAAGDASQASELRALGARY</sequence>
<gene>
    <name evidence="1" type="ORF">C7C56_001295</name>
</gene>
<evidence type="ECO:0000313" key="2">
    <source>
        <dbReference type="Proteomes" id="UP000241421"/>
    </source>
</evidence>
<name>A0A2U2I788_9BURK</name>